<reference evidence="1 2" key="2">
    <citation type="journal article" date="2013" name="Environ. Sci. Technol.">
        <title>The 4-tert-butylphenol-utilizing bacterium Sphingobium fuliginis OMI can degrade bisphenols via phenolic ring hydroxylation and meta-cleavage pathway.</title>
        <authorList>
            <person name="Ogata Y."/>
            <person name="Goda S."/>
            <person name="Toyama T."/>
            <person name="Sei K."/>
            <person name="Ike M."/>
        </authorList>
    </citation>
    <scope>NUCLEOTIDE SEQUENCE [LARGE SCALE GENOMIC DNA]</scope>
    <source>
        <strain evidence="1 2">OMI</strain>
    </source>
</reference>
<evidence type="ECO:0000313" key="1">
    <source>
        <dbReference type="EMBL" id="GAY19820.1"/>
    </source>
</evidence>
<comment type="caution">
    <text evidence="1">The sequence shown here is derived from an EMBL/GenBank/DDBJ whole genome shotgun (WGS) entry which is preliminary data.</text>
</comment>
<dbReference type="EMBL" id="BEWI01000030">
    <property type="protein sequence ID" value="GAY19820.1"/>
    <property type="molecule type" value="Genomic_DNA"/>
</dbReference>
<name>A0A292ZAH3_SPHSA</name>
<accession>A0A292ZAH3</accession>
<dbReference type="AlphaFoldDB" id="A0A292ZAH3"/>
<gene>
    <name evidence="1" type="ORF">SFOMI_0341</name>
</gene>
<dbReference type="Proteomes" id="UP000221538">
    <property type="component" value="Unassembled WGS sequence"/>
</dbReference>
<evidence type="ECO:0000313" key="2">
    <source>
        <dbReference type="Proteomes" id="UP000221538"/>
    </source>
</evidence>
<reference evidence="1 2" key="1">
    <citation type="journal article" date="2013" name="Biodegradation">
        <title>Occurrence of 4-tert-butylphenol (4-t-BP) biodegradation in an aquatic sample caused by the presence of Spirodela polyrrhiza and isolation of a 4-t-BP-utilizing bacterium.</title>
        <authorList>
            <person name="Ogata Y."/>
            <person name="Toyama T."/>
            <person name="Yu N."/>
            <person name="Wang X."/>
            <person name="Sei K."/>
            <person name="Ike M."/>
        </authorList>
    </citation>
    <scope>NUCLEOTIDE SEQUENCE [LARGE SCALE GENOMIC DNA]</scope>
    <source>
        <strain evidence="1 2">OMI</strain>
    </source>
</reference>
<protein>
    <submittedName>
        <fullName evidence="1">Uncharacterized protein</fullName>
    </submittedName>
</protein>
<sequence length="143" mass="16052">MTMTDEEIERIASGFCARTLPKEEWTHGAHFATALWLMLRRTDMLAERDMPGMIAAYNESMGGVNSDSAGYHETITMASLKAARAVLAGLPGEPSPAEAFAALMRSPMADKDWLFAYWSRERLMSTEARRRWVEPDLTPLPWA</sequence>
<organism evidence="1 2">
    <name type="scientific">Sphingobium fuliginis (strain ATCC 27551)</name>
    <dbReference type="NCBI Taxonomy" id="336203"/>
    <lineage>
        <taxon>Bacteria</taxon>
        <taxon>Pseudomonadati</taxon>
        <taxon>Pseudomonadota</taxon>
        <taxon>Alphaproteobacteria</taxon>
        <taxon>Sphingomonadales</taxon>
        <taxon>Sphingomonadaceae</taxon>
        <taxon>Sphingobium</taxon>
    </lineage>
</organism>
<proteinExistence type="predicted"/>